<evidence type="ECO:0000256" key="1">
    <source>
        <dbReference type="SAM" id="MobiDB-lite"/>
    </source>
</evidence>
<dbReference type="AlphaFoldDB" id="A0A022WFF5"/>
<sequence length="222" mass="25179">MSITFAAMNNQYVGDLRKMYSVTAVAFANGIKARFGDFKVCAESQGEVDVPDFVAVHCTAKNLHALEQLDSREVPYLKFVGETKTPWRHDLGKIYHDFTTRKKSTIDRALKCFEGSTWGLLVSPRVPFDTRANRETHIVSLRQCLYYLMHVTESPKNRIANNTTPTSYKWVSDKSPKDLTQPQLHTPVSQQPQTTVELLQHLAQSPELKTDLSSITGRIKLH</sequence>
<gene>
    <name evidence="2" type="ORF">H103_00673</name>
</gene>
<accession>A0A022WFF5</accession>
<feature type="region of interest" description="Disordered" evidence="1">
    <location>
        <begin position="158"/>
        <end position="190"/>
    </location>
</feature>
<dbReference type="HOGENOM" id="CLU_1246137_0_0_1"/>
<protein>
    <submittedName>
        <fullName evidence="2">Uncharacterized protein</fullName>
    </submittedName>
</protein>
<organism evidence="2">
    <name type="scientific">Trichophyton rubrum CBS 288.86</name>
    <dbReference type="NCBI Taxonomy" id="1215330"/>
    <lineage>
        <taxon>Eukaryota</taxon>
        <taxon>Fungi</taxon>
        <taxon>Dikarya</taxon>
        <taxon>Ascomycota</taxon>
        <taxon>Pezizomycotina</taxon>
        <taxon>Eurotiomycetes</taxon>
        <taxon>Eurotiomycetidae</taxon>
        <taxon>Onygenales</taxon>
        <taxon>Arthrodermataceae</taxon>
        <taxon>Trichophyton</taxon>
    </lineage>
</organism>
<name>A0A022WFF5_TRIRU</name>
<dbReference type="OrthoDB" id="4174352at2759"/>
<evidence type="ECO:0000313" key="2">
    <source>
        <dbReference type="EMBL" id="EZF57049.1"/>
    </source>
</evidence>
<feature type="compositionally biased region" description="Polar residues" evidence="1">
    <location>
        <begin position="178"/>
        <end position="190"/>
    </location>
</feature>
<dbReference type="EMBL" id="KK207703">
    <property type="protein sequence ID" value="EZF57049.1"/>
    <property type="molecule type" value="Genomic_DNA"/>
</dbReference>
<dbReference type="Proteomes" id="UP000023758">
    <property type="component" value="Unassembled WGS sequence"/>
</dbReference>
<feature type="compositionally biased region" description="Polar residues" evidence="1">
    <location>
        <begin position="159"/>
        <end position="169"/>
    </location>
</feature>
<reference evidence="2" key="1">
    <citation type="submission" date="2014-02" db="EMBL/GenBank/DDBJ databases">
        <title>The Genome Sequence of Trichophyton rubrum (morphotype fischeri) CBS 288.86.</title>
        <authorList>
            <consortium name="The Broad Institute Genomics Platform"/>
            <person name="Cuomo C.A."/>
            <person name="White T.C."/>
            <person name="Graser Y."/>
            <person name="Martinez-Rossi N."/>
            <person name="Heitman J."/>
            <person name="Young S.K."/>
            <person name="Zeng Q."/>
            <person name="Gargeya S."/>
            <person name="Abouelleil A."/>
            <person name="Alvarado L."/>
            <person name="Chapman S.B."/>
            <person name="Gainer-Dewar J."/>
            <person name="Goldberg J."/>
            <person name="Griggs A."/>
            <person name="Gujja S."/>
            <person name="Hansen M."/>
            <person name="Howarth C."/>
            <person name="Imamovic A."/>
            <person name="Larimer J."/>
            <person name="Martinez D."/>
            <person name="Murphy C."/>
            <person name="Pearson M.D."/>
            <person name="Persinoti G."/>
            <person name="Poon T."/>
            <person name="Priest M."/>
            <person name="Roberts A.D."/>
            <person name="Saif S."/>
            <person name="Shea T.D."/>
            <person name="Sykes S.N."/>
            <person name="Wortman J."/>
            <person name="Nusbaum C."/>
            <person name="Birren B."/>
        </authorList>
    </citation>
    <scope>NUCLEOTIDE SEQUENCE [LARGE SCALE GENOMIC DNA]</scope>
    <source>
        <strain evidence="2">CBS 288.86</strain>
    </source>
</reference>
<proteinExistence type="predicted"/>